<proteinExistence type="predicted"/>
<dbReference type="Proteomes" id="UP000093861">
    <property type="component" value="Unassembled WGS sequence"/>
</dbReference>
<organism evidence="2 3">
    <name type="scientific">Mycobacterium colombiense</name>
    <dbReference type="NCBI Taxonomy" id="339268"/>
    <lineage>
        <taxon>Bacteria</taxon>
        <taxon>Bacillati</taxon>
        <taxon>Actinomycetota</taxon>
        <taxon>Actinomycetes</taxon>
        <taxon>Mycobacteriales</taxon>
        <taxon>Mycobacteriaceae</taxon>
        <taxon>Mycobacterium</taxon>
        <taxon>Mycobacterium avium complex (MAC)</taxon>
    </lineage>
</organism>
<name>A0A1A2RL77_9MYCO</name>
<accession>A0A1A2RL77</accession>
<comment type="caution">
    <text evidence="2">The sequence shown here is derived from an EMBL/GenBank/DDBJ whole genome shotgun (WGS) entry which is preliminary data.</text>
</comment>
<evidence type="ECO:0000313" key="3">
    <source>
        <dbReference type="Proteomes" id="UP000093861"/>
    </source>
</evidence>
<reference evidence="2 3" key="1">
    <citation type="submission" date="2016-06" db="EMBL/GenBank/DDBJ databases">
        <authorList>
            <person name="Kjaerup R.B."/>
            <person name="Dalgaard T.S."/>
            <person name="Juul-Madsen H.R."/>
        </authorList>
    </citation>
    <scope>NUCLEOTIDE SEQUENCE [LARGE SCALE GENOMIC DNA]</scope>
    <source>
        <strain evidence="2 3">E2464</strain>
    </source>
</reference>
<dbReference type="InterPro" id="IPR019674">
    <property type="entry name" value="Lipoprotein_LpqN/LpqT-like"/>
</dbReference>
<dbReference type="RefSeq" id="WP_064954599.1">
    <property type="nucleotide sequence ID" value="NZ_LZJS01000170.1"/>
</dbReference>
<dbReference type="EMBL" id="LZJS01000170">
    <property type="protein sequence ID" value="OBH52277.1"/>
    <property type="molecule type" value="Genomic_DNA"/>
</dbReference>
<keyword evidence="1" id="KW-0732">Signal</keyword>
<protein>
    <submittedName>
        <fullName evidence="2">Uncharacterized protein</fullName>
    </submittedName>
</protein>
<sequence>MRFDEFVQESGVPVSPVDRFVGYVLDVGVPPGWEPFDSAVGARVWICRNDPCIDVFCANAVLTMHRVEAALDPADAFAMLVEQQSQTVPGCREMRRELAAATESAGIAGLLAMQIAHELGIVDSVSRSRIITAEQETLIAQLTVTALHDSPVDRAQNWLKVRPGPAAVPAPAGQHRTAVIAKRDSH</sequence>
<dbReference type="Gene3D" id="3.40.1000.10">
    <property type="entry name" value="Mog1/PsbP, alpha/beta/alpha sandwich"/>
    <property type="match status" value="1"/>
</dbReference>
<evidence type="ECO:0000313" key="2">
    <source>
        <dbReference type="EMBL" id="OBH52277.1"/>
    </source>
</evidence>
<dbReference type="Pfam" id="PF10738">
    <property type="entry name" value="Lpp-LpqN"/>
    <property type="match status" value="1"/>
</dbReference>
<dbReference type="AlphaFoldDB" id="A0A1A2RL77"/>
<gene>
    <name evidence="2" type="ORF">A5685_15215</name>
</gene>
<evidence type="ECO:0000256" key="1">
    <source>
        <dbReference type="ARBA" id="ARBA00022729"/>
    </source>
</evidence>